<feature type="transmembrane region" description="Helical" evidence="7">
    <location>
        <begin position="100"/>
        <end position="118"/>
    </location>
</feature>
<organism evidence="8 9">
    <name type="scientific">Bartonella apis</name>
    <dbReference type="NCBI Taxonomy" id="1686310"/>
    <lineage>
        <taxon>Bacteria</taxon>
        <taxon>Pseudomonadati</taxon>
        <taxon>Pseudomonadota</taxon>
        <taxon>Alphaproteobacteria</taxon>
        <taxon>Hyphomicrobiales</taxon>
        <taxon>Bartonellaceae</taxon>
        <taxon>Bartonella</taxon>
    </lineage>
</organism>
<feature type="transmembrane region" description="Helical" evidence="7">
    <location>
        <begin position="190"/>
        <end position="212"/>
    </location>
</feature>
<dbReference type="AlphaFoldDB" id="A0A1R0FC22"/>
<feature type="transmembrane region" description="Helical" evidence="7">
    <location>
        <begin position="35"/>
        <end position="55"/>
    </location>
</feature>
<keyword evidence="4 7" id="KW-0812">Transmembrane</keyword>
<evidence type="ECO:0000313" key="9">
    <source>
        <dbReference type="Proteomes" id="UP000187344"/>
    </source>
</evidence>
<feature type="transmembrane region" description="Helical" evidence="7">
    <location>
        <begin position="75"/>
        <end position="94"/>
    </location>
</feature>
<feature type="transmembrane region" description="Helical" evidence="7">
    <location>
        <begin position="163"/>
        <end position="183"/>
    </location>
</feature>
<dbReference type="OrthoDB" id="5393513at2"/>
<evidence type="ECO:0000256" key="1">
    <source>
        <dbReference type="ARBA" id="ARBA00004651"/>
    </source>
</evidence>
<feature type="transmembrane region" description="Helical" evidence="7">
    <location>
        <begin position="313"/>
        <end position="335"/>
    </location>
</feature>
<feature type="transmembrane region" description="Helical" evidence="7">
    <location>
        <begin position="12"/>
        <end position="29"/>
    </location>
</feature>
<dbReference type="Proteomes" id="UP000187344">
    <property type="component" value="Unassembled WGS sequence"/>
</dbReference>
<comment type="similarity">
    <text evidence="2">Belongs to the UPF0324 family.</text>
</comment>
<feature type="transmembrane region" description="Helical" evidence="7">
    <location>
        <begin position="130"/>
        <end position="151"/>
    </location>
</feature>
<keyword evidence="9" id="KW-1185">Reference proteome</keyword>
<reference evidence="8 9" key="1">
    <citation type="submission" date="2016-12" db="EMBL/GenBank/DDBJ databases">
        <title>Comparative genomics of Bartonella apis.</title>
        <authorList>
            <person name="Engel P."/>
        </authorList>
    </citation>
    <scope>NUCLEOTIDE SEQUENCE [LARGE SCALE GENOMIC DNA]</scope>
    <source>
        <strain evidence="8 9">PEB0149</strain>
    </source>
</reference>
<keyword evidence="6 7" id="KW-0472">Membrane</keyword>
<dbReference type="PANTHER" id="PTHR30106:SF2">
    <property type="entry name" value="UPF0324 INNER MEMBRANE PROTEIN YEIH"/>
    <property type="match status" value="1"/>
</dbReference>
<evidence type="ECO:0000256" key="4">
    <source>
        <dbReference type="ARBA" id="ARBA00022692"/>
    </source>
</evidence>
<feature type="transmembrane region" description="Helical" evidence="7">
    <location>
        <begin position="255"/>
        <end position="275"/>
    </location>
</feature>
<comment type="subcellular location">
    <subcellularLocation>
        <location evidence="1">Cell membrane</location>
        <topology evidence="1">Multi-pass membrane protein</topology>
    </subcellularLocation>
</comment>
<evidence type="ECO:0000256" key="7">
    <source>
        <dbReference type="SAM" id="Phobius"/>
    </source>
</evidence>
<dbReference type="GO" id="GO:0005886">
    <property type="term" value="C:plasma membrane"/>
    <property type="evidence" value="ECO:0007669"/>
    <property type="project" value="UniProtKB-SubCell"/>
</dbReference>
<name>A0A1R0FC22_9HYPH</name>
<evidence type="ECO:0000256" key="3">
    <source>
        <dbReference type="ARBA" id="ARBA00022475"/>
    </source>
</evidence>
<evidence type="ECO:0000256" key="5">
    <source>
        <dbReference type="ARBA" id="ARBA00022989"/>
    </source>
</evidence>
<dbReference type="PANTHER" id="PTHR30106">
    <property type="entry name" value="INNER MEMBRANE PROTEIN YEIH-RELATED"/>
    <property type="match status" value="1"/>
</dbReference>
<feature type="transmembrane region" description="Helical" evidence="7">
    <location>
        <begin position="224"/>
        <end position="243"/>
    </location>
</feature>
<proteinExistence type="inferred from homology"/>
<feature type="transmembrane region" description="Helical" evidence="7">
    <location>
        <begin position="281"/>
        <end position="301"/>
    </location>
</feature>
<gene>
    <name evidence="8" type="ORF">PEB0149_019190</name>
</gene>
<evidence type="ECO:0000313" key="8">
    <source>
        <dbReference type="EMBL" id="OLY44449.1"/>
    </source>
</evidence>
<sequence length="338" mass="34685">MASRVQAIFFRFAPGIILCAVISAVAIVLEKLEKLIFGEAWLESLVLAILIGAIIRTVKGIPSQYAEGVGFSAKILLECAVVLLGASISVSAVVAAGFGLLVGIVVIVACVIAITYAIGRLFGLGPRLALLVACGNSICGNSAIAAVAPVIKAEGSDVASSIAFTAALGIVVILVLPLAVPLVGLSFTQYGVLAGMTVYAVPQVLAAAAPVSLISVQTATLVKLVRVLMLGPVIFVIGLIYGLGANTKLKFSKMVPWFIIGFVILLLANSCAIIPQFATDAMAFVAKILTVISMAALGLGVDIKALKKSGPRVVLTAFISIIILATASLTMISLLQLS</sequence>
<dbReference type="Pfam" id="PF03601">
    <property type="entry name" value="Cons_hypoth698"/>
    <property type="match status" value="1"/>
</dbReference>
<protein>
    <submittedName>
        <fullName evidence="8">Conserved hypothetical integral membrane protein</fullName>
    </submittedName>
</protein>
<accession>A0A1R0FC22</accession>
<dbReference type="InterPro" id="IPR018383">
    <property type="entry name" value="UPF0324_pro"/>
</dbReference>
<keyword evidence="5 7" id="KW-1133">Transmembrane helix</keyword>
<keyword evidence="3" id="KW-1003">Cell membrane</keyword>
<dbReference type="RefSeq" id="WP_075869581.1">
    <property type="nucleotide sequence ID" value="NZ_CALYQA010000002.1"/>
</dbReference>
<dbReference type="EMBL" id="LXYT01000001">
    <property type="protein sequence ID" value="OLY44449.1"/>
    <property type="molecule type" value="Genomic_DNA"/>
</dbReference>
<evidence type="ECO:0000256" key="6">
    <source>
        <dbReference type="ARBA" id="ARBA00023136"/>
    </source>
</evidence>
<comment type="caution">
    <text evidence="8">The sequence shown here is derived from an EMBL/GenBank/DDBJ whole genome shotgun (WGS) entry which is preliminary data.</text>
</comment>
<evidence type="ECO:0000256" key="2">
    <source>
        <dbReference type="ARBA" id="ARBA00007977"/>
    </source>
</evidence>